<dbReference type="EMBL" id="GBXM01075454">
    <property type="protein sequence ID" value="JAH33123.1"/>
    <property type="molecule type" value="Transcribed_RNA"/>
</dbReference>
<dbReference type="AlphaFoldDB" id="A0A0E9RY01"/>
<name>A0A0E9RY01_ANGAN</name>
<reference evidence="1" key="1">
    <citation type="submission" date="2014-11" db="EMBL/GenBank/DDBJ databases">
        <authorList>
            <person name="Amaro Gonzalez C."/>
        </authorList>
    </citation>
    <scope>NUCLEOTIDE SEQUENCE</scope>
</reference>
<reference evidence="1" key="2">
    <citation type="journal article" date="2015" name="Fish Shellfish Immunol.">
        <title>Early steps in the European eel (Anguilla anguilla)-Vibrio vulnificus interaction in the gills: Role of the RtxA13 toxin.</title>
        <authorList>
            <person name="Callol A."/>
            <person name="Pajuelo D."/>
            <person name="Ebbesson L."/>
            <person name="Teles M."/>
            <person name="MacKenzie S."/>
            <person name="Amaro C."/>
        </authorList>
    </citation>
    <scope>NUCLEOTIDE SEQUENCE</scope>
</reference>
<evidence type="ECO:0000313" key="1">
    <source>
        <dbReference type="EMBL" id="JAH33123.1"/>
    </source>
</evidence>
<organism evidence="1">
    <name type="scientific">Anguilla anguilla</name>
    <name type="common">European freshwater eel</name>
    <name type="synonym">Muraena anguilla</name>
    <dbReference type="NCBI Taxonomy" id="7936"/>
    <lineage>
        <taxon>Eukaryota</taxon>
        <taxon>Metazoa</taxon>
        <taxon>Chordata</taxon>
        <taxon>Craniata</taxon>
        <taxon>Vertebrata</taxon>
        <taxon>Euteleostomi</taxon>
        <taxon>Actinopterygii</taxon>
        <taxon>Neopterygii</taxon>
        <taxon>Teleostei</taxon>
        <taxon>Anguilliformes</taxon>
        <taxon>Anguillidae</taxon>
        <taxon>Anguilla</taxon>
    </lineage>
</organism>
<accession>A0A0E9RY01</accession>
<protein>
    <submittedName>
        <fullName evidence="1">Uncharacterized protein</fullName>
    </submittedName>
</protein>
<sequence>MEERENKNSYGGGLLNEVFYPGKSLGNVMLRSQGNGRPGSRIDSLTKKWLFLSCVHLQRKKCVLSSPDH</sequence>
<proteinExistence type="predicted"/>